<dbReference type="InterPro" id="IPR007484">
    <property type="entry name" value="Peptidase_M28"/>
</dbReference>
<organism evidence="36 37">
    <name type="scientific">Pocillopora damicornis</name>
    <name type="common">Cauliflower coral</name>
    <name type="synonym">Millepora damicornis</name>
    <dbReference type="NCBI Taxonomy" id="46731"/>
    <lineage>
        <taxon>Eukaryota</taxon>
        <taxon>Metazoa</taxon>
        <taxon>Cnidaria</taxon>
        <taxon>Anthozoa</taxon>
        <taxon>Hexacorallia</taxon>
        <taxon>Scleractinia</taxon>
        <taxon>Astrocoeniina</taxon>
        <taxon>Pocilloporidae</taxon>
        <taxon>Pocillopora</taxon>
    </lineage>
</organism>
<dbReference type="Pfam" id="PF04253">
    <property type="entry name" value="TFR_dimer"/>
    <property type="match status" value="1"/>
</dbReference>
<dbReference type="InterPro" id="IPR036757">
    <property type="entry name" value="TFR-like_dimer_dom_sf"/>
</dbReference>
<protein>
    <recommendedName>
        <fullName evidence="24">Glutamate carboxypeptidase 2</fullName>
        <ecNumber evidence="23">3.4.17.21</ecNumber>
    </recommendedName>
    <alternativeName>
        <fullName evidence="27">Folate hydrolase 1</fullName>
    </alternativeName>
    <alternativeName>
        <fullName evidence="30">Folylpoly-gamma-glutamate carboxypeptidase</fullName>
    </alternativeName>
    <alternativeName>
        <fullName evidence="31">Glutamate carboxypeptidase II</fullName>
    </alternativeName>
    <alternativeName>
        <fullName evidence="28">Membrane glutamate carboxypeptidase</fullName>
    </alternativeName>
    <alternativeName>
        <fullName evidence="29">N-acetylated-alpha-linked acidic dipeptidase I</fullName>
    </alternativeName>
    <alternativeName>
        <fullName evidence="25">Prostate-specific membrane antigen homolog</fullName>
    </alternativeName>
    <alternativeName>
        <fullName evidence="26">Pteroylpoly-gamma-glutamate carboxypeptidase</fullName>
    </alternativeName>
</protein>
<evidence type="ECO:0000256" key="28">
    <source>
        <dbReference type="ARBA" id="ARBA00080362"/>
    </source>
</evidence>
<comment type="subunit">
    <text evidence="4">Homodimer.</text>
</comment>
<reference evidence="36 37" key="1">
    <citation type="journal article" date="2018" name="Sci. Rep.">
        <title>Comparative analysis of the Pocillopora damicornis genome highlights role of immune system in coral evolution.</title>
        <authorList>
            <person name="Cunning R."/>
            <person name="Bay R.A."/>
            <person name="Gillette P."/>
            <person name="Baker A.C."/>
            <person name="Traylor-Knowles N."/>
        </authorList>
    </citation>
    <scope>NUCLEOTIDE SEQUENCE [LARGE SCALE GENOMIC DNA]</scope>
    <source>
        <strain evidence="36">RSMAS</strain>
        <tissue evidence="36">Whole animal</tissue>
    </source>
</reference>
<keyword evidence="6" id="KW-0597">Phosphoprotein</keyword>
<keyword evidence="19" id="KW-0325">Glycoprotein</keyword>
<evidence type="ECO:0000256" key="11">
    <source>
        <dbReference type="ARBA" id="ARBA00022801"/>
    </source>
</evidence>
<dbReference type="InterPro" id="IPR007365">
    <property type="entry name" value="TFR-like_dimer_dom"/>
</dbReference>
<keyword evidence="14" id="KW-0735">Signal-anchor</keyword>
<keyword evidence="5" id="KW-1003">Cell membrane</keyword>
<dbReference type="Pfam" id="PF02225">
    <property type="entry name" value="PA"/>
    <property type="match status" value="1"/>
</dbReference>
<dbReference type="OMA" id="RSIMFCN"/>
<dbReference type="InterPro" id="IPR046450">
    <property type="entry name" value="PA_dom_sf"/>
</dbReference>
<keyword evidence="11" id="KW-0378">Hydrolase</keyword>
<evidence type="ECO:0000259" key="34">
    <source>
        <dbReference type="Pfam" id="PF04253"/>
    </source>
</evidence>
<evidence type="ECO:0000256" key="20">
    <source>
        <dbReference type="ARBA" id="ARBA00052003"/>
    </source>
</evidence>
<comment type="function">
    <text evidence="21">Also exhibits a dipeptidyl-peptidase IV type activity. In vitro, cleaves Gly-Pro-AMC.</text>
</comment>
<keyword evidence="15 32" id="KW-1133">Transmembrane helix</keyword>
<dbReference type="EC" id="3.4.17.21" evidence="23"/>
<evidence type="ECO:0000256" key="4">
    <source>
        <dbReference type="ARBA" id="ARBA00011738"/>
    </source>
</evidence>
<dbReference type="GO" id="GO:0005886">
    <property type="term" value="C:plasma membrane"/>
    <property type="evidence" value="ECO:0007669"/>
    <property type="project" value="UniProtKB-SubCell"/>
</dbReference>
<evidence type="ECO:0000256" key="15">
    <source>
        <dbReference type="ARBA" id="ARBA00022989"/>
    </source>
</evidence>
<dbReference type="InterPro" id="IPR039373">
    <property type="entry name" value="Peptidase_M28B"/>
</dbReference>
<evidence type="ECO:0000256" key="31">
    <source>
        <dbReference type="ARBA" id="ARBA00082320"/>
    </source>
</evidence>
<sequence length="771" mass="86228">MDKLDTSNLIDAKMELHPEEESLAQPMIILKNKGENRCNVIRITAVVVIIGVVAAAFIGGYMIRKTVFKCKKEGSGDVPSSPAPSQVRLQDILAEMSADQIEGNLRNLTLHPHHASSKRNTELAEWIKERWESYGFEVKLLQYNVLLSFPVEGKINGAKLYDGSGTVRFQTAEKEKVMEESENSSNALPPFSGYSPTGKEKGDLVYVNYGRREDFKLLQSMNVNCSGKIVIARYGRVFRGDKVTNAQKCGAKAILIYNDPHDFAPVSDEDLFPHGWWLPRSGVQRGSILMGTGDPLTPRYPSKDGIYRKSSDEIKMPYIPAHPISAEDAEHFLSLLGGDKAPDDWQGGLKITYRLGPGFTGNYSDWKVEVETNNNHTQRNITNVIAILKGSLEPDRLVLLGNHRDAWVFGGIDPSSGTACLMEIARALGNKYKQGWRPRRSIVLCSWGGEEYGLLGSTEWVEDNVHLLYQRAVAYLNVDSPIRGNYSLYVRASPLLHQVLFNASKQVKNPIDIRQSVYDNWLDKFPAADGLNPKVPPLGSGSDYSPFCQRAGVPSADIRYVFDMYQFHNISAYPTYHSIHDTFYYVKKFVDPQFTTHLAIARIWVSTAFLLAETPVLPINCSDYAVALNKGFHDINTKYGKSLKQKGISLKYLEKAVKEFEDGAENMQSLIANVDLNDPWKLSFINDRLTGLEKNFLNSEGLPGRPLYWHSIFAPSLYNSYASATFPGLHDALVEAVNNGPHNGNWVVVKEELSDTIVAIEWAAQFLKSEV</sequence>
<evidence type="ECO:0000256" key="7">
    <source>
        <dbReference type="ARBA" id="ARBA00022645"/>
    </source>
</evidence>
<evidence type="ECO:0000256" key="30">
    <source>
        <dbReference type="ARBA" id="ARBA00082075"/>
    </source>
</evidence>
<evidence type="ECO:0000256" key="32">
    <source>
        <dbReference type="SAM" id="Phobius"/>
    </source>
</evidence>
<accession>A0A3M6UCL3</accession>
<dbReference type="CDD" id="cd02121">
    <property type="entry name" value="PA_GCPII_like"/>
    <property type="match status" value="1"/>
</dbReference>
<keyword evidence="18 32" id="KW-0472">Membrane</keyword>
<evidence type="ECO:0000256" key="6">
    <source>
        <dbReference type="ARBA" id="ARBA00022553"/>
    </source>
</evidence>
<evidence type="ECO:0000256" key="12">
    <source>
        <dbReference type="ARBA" id="ARBA00022833"/>
    </source>
</evidence>
<dbReference type="GO" id="GO:0004181">
    <property type="term" value="F:metallocarboxypeptidase activity"/>
    <property type="evidence" value="ECO:0007669"/>
    <property type="project" value="UniProtKB-EC"/>
</dbReference>
<dbReference type="SUPFAM" id="SSF53187">
    <property type="entry name" value="Zn-dependent exopeptidases"/>
    <property type="match status" value="1"/>
</dbReference>
<keyword evidence="37" id="KW-1185">Reference proteome</keyword>
<evidence type="ECO:0000256" key="27">
    <source>
        <dbReference type="ARBA" id="ARBA00079527"/>
    </source>
</evidence>
<feature type="transmembrane region" description="Helical" evidence="32">
    <location>
        <begin position="40"/>
        <end position="63"/>
    </location>
</feature>
<dbReference type="Gene3D" id="1.20.930.40">
    <property type="entry name" value="Transferrin receptor-like, dimerisation domain"/>
    <property type="match status" value="1"/>
</dbReference>
<dbReference type="GO" id="GO:0006508">
    <property type="term" value="P:proteolysis"/>
    <property type="evidence" value="ECO:0007669"/>
    <property type="project" value="UniProtKB-KW"/>
</dbReference>
<keyword evidence="9 32" id="KW-0812">Transmembrane</keyword>
<keyword evidence="8" id="KW-0645">Protease</keyword>
<dbReference type="PANTHER" id="PTHR10404:SF46">
    <property type="entry name" value="VACUOLAR PROTEIN SORTING-ASSOCIATED PROTEIN 70"/>
    <property type="match status" value="1"/>
</dbReference>
<evidence type="ECO:0000256" key="29">
    <source>
        <dbReference type="ARBA" id="ARBA00080568"/>
    </source>
</evidence>
<comment type="catalytic activity">
    <reaction evidence="20">
        <text>Release of an unsubstituted, C-terminal glutamyl residue, typically from Ac-Asp-Glu or folylpoly-gamma-glutamates.</text>
        <dbReference type="EC" id="3.4.17.21"/>
    </reaction>
</comment>
<keyword evidence="17" id="KW-0482">Metalloprotease</keyword>
<dbReference type="GO" id="GO:0046872">
    <property type="term" value="F:metal ion binding"/>
    <property type="evidence" value="ECO:0007669"/>
    <property type="project" value="UniProtKB-KW"/>
</dbReference>
<evidence type="ECO:0000256" key="8">
    <source>
        <dbReference type="ARBA" id="ARBA00022670"/>
    </source>
</evidence>
<evidence type="ECO:0000256" key="2">
    <source>
        <dbReference type="ARBA" id="ARBA00004401"/>
    </source>
</evidence>
<evidence type="ECO:0000256" key="22">
    <source>
        <dbReference type="ARBA" id="ARBA00056370"/>
    </source>
</evidence>
<dbReference type="PANTHER" id="PTHR10404">
    <property type="entry name" value="N-ACETYLATED-ALPHA-LINKED ACIDIC DIPEPTIDASE"/>
    <property type="match status" value="1"/>
</dbReference>
<gene>
    <name evidence="36" type="ORF">pdam_00012616</name>
</gene>
<dbReference type="GO" id="GO:0016805">
    <property type="term" value="F:dipeptidase activity"/>
    <property type="evidence" value="ECO:0007669"/>
    <property type="project" value="UniProtKB-KW"/>
</dbReference>
<dbReference type="SUPFAM" id="SSF47672">
    <property type="entry name" value="Transferrin receptor-like dimerisation domain"/>
    <property type="match status" value="1"/>
</dbReference>
<dbReference type="CDD" id="cd08022">
    <property type="entry name" value="M28_PSMA_like"/>
    <property type="match status" value="1"/>
</dbReference>
<dbReference type="FunFam" id="3.40.630.10:FF:000009">
    <property type="entry name" value="N-acetylated-alpha-linked acidic dipeptidase 2"/>
    <property type="match status" value="1"/>
</dbReference>
<evidence type="ECO:0000256" key="5">
    <source>
        <dbReference type="ARBA" id="ARBA00022475"/>
    </source>
</evidence>
<comment type="similarity">
    <text evidence="3">Belongs to the peptidase M28 family. M28B subfamily.</text>
</comment>
<evidence type="ECO:0000256" key="26">
    <source>
        <dbReference type="ARBA" id="ARBA00078457"/>
    </source>
</evidence>
<keyword evidence="10" id="KW-0479">Metal-binding</keyword>
<evidence type="ECO:0000256" key="18">
    <source>
        <dbReference type="ARBA" id="ARBA00023136"/>
    </source>
</evidence>
<keyword evidence="12" id="KW-0862">Zinc</keyword>
<evidence type="ECO:0000256" key="25">
    <source>
        <dbReference type="ARBA" id="ARBA00075140"/>
    </source>
</evidence>
<evidence type="ECO:0000256" key="24">
    <source>
        <dbReference type="ARBA" id="ARBA00070473"/>
    </source>
</evidence>
<evidence type="ECO:0000256" key="9">
    <source>
        <dbReference type="ARBA" id="ARBA00022692"/>
    </source>
</evidence>
<evidence type="ECO:0000256" key="13">
    <source>
        <dbReference type="ARBA" id="ARBA00022837"/>
    </source>
</evidence>
<comment type="function">
    <text evidence="22">Has both folate hydrolase and N-acetylated-alpha-linked-acidic dipeptidase (NAALADase) activity. Has a preference for tri-alpha-glutamate peptides. In the intestine, required for the uptake of folate. In the brain, modulates excitatory neurotransmission through the hydrolysis of the neuropeptide, N-aceylaspartylglutamate (NAAG), thereby releasing glutamate.</text>
</comment>
<evidence type="ECO:0000256" key="10">
    <source>
        <dbReference type="ARBA" id="ARBA00022723"/>
    </source>
</evidence>
<dbReference type="EMBL" id="RCHS01001791">
    <property type="protein sequence ID" value="RMX51420.1"/>
    <property type="molecule type" value="Genomic_DNA"/>
</dbReference>
<evidence type="ECO:0000259" key="33">
    <source>
        <dbReference type="Pfam" id="PF02225"/>
    </source>
</evidence>
<dbReference type="Gene3D" id="3.50.30.30">
    <property type="match status" value="1"/>
</dbReference>
<evidence type="ECO:0000256" key="23">
    <source>
        <dbReference type="ARBA" id="ARBA00066561"/>
    </source>
</evidence>
<keyword evidence="13" id="KW-0106">Calcium</keyword>
<comment type="cofactor">
    <cofactor evidence="1">
        <name>Zn(2+)</name>
        <dbReference type="ChEBI" id="CHEBI:29105"/>
    </cofactor>
</comment>
<evidence type="ECO:0000256" key="19">
    <source>
        <dbReference type="ARBA" id="ARBA00023180"/>
    </source>
</evidence>
<dbReference type="Pfam" id="PF04389">
    <property type="entry name" value="Peptidase_M28"/>
    <property type="match status" value="1"/>
</dbReference>
<dbReference type="FunFam" id="3.50.30.30:FF:000002">
    <property type="entry name" value="N-acetylated-alpha-linked acidic dipeptidase 2"/>
    <property type="match status" value="1"/>
</dbReference>
<dbReference type="AlphaFoldDB" id="A0A3M6UCL3"/>
<evidence type="ECO:0000256" key="3">
    <source>
        <dbReference type="ARBA" id="ARBA00005634"/>
    </source>
</evidence>
<name>A0A3M6UCL3_POCDA</name>
<comment type="subcellular location">
    <subcellularLocation>
        <location evidence="2">Cell membrane</location>
        <topology evidence="2">Single-pass type II membrane protein</topology>
    </subcellularLocation>
</comment>
<feature type="domain" description="Transferrin receptor-like dimerisation" evidence="34">
    <location>
        <begin position="648"/>
        <end position="768"/>
    </location>
</feature>
<dbReference type="Gene3D" id="3.40.630.10">
    <property type="entry name" value="Zn peptidases"/>
    <property type="match status" value="1"/>
</dbReference>
<evidence type="ECO:0000256" key="16">
    <source>
        <dbReference type="ARBA" id="ARBA00022997"/>
    </source>
</evidence>
<comment type="caution">
    <text evidence="36">The sequence shown here is derived from an EMBL/GenBank/DDBJ whole genome shotgun (WGS) entry which is preliminary data.</text>
</comment>
<evidence type="ECO:0000256" key="1">
    <source>
        <dbReference type="ARBA" id="ARBA00001947"/>
    </source>
</evidence>
<dbReference type="FunFam" id="1.20.930.40:FF:000001">
    <property type="entry name" value="N-acetylated-alpha-linked acidic dipeptidase 2"/>
    <property type="match status" value="1"/>
</dbReference>
<evidence type="ECO:0000313" key="37">
    <source>
        <dbReference type="Proteomes" id="UP000275408"/>
    </source>
</evidence>
<proteinExistence type="inferred from homology"/>
<evidence type="ECO:0000256" key="17">
    <source>
        <dbReference type="ARBA" id="ARBA00023049"/>
    </source>
</evidence>
<dbReference type="Proteomes" id="UP000275408">
    <property type="component" value="Unassembled WGS sequence"/>
</dbReference>
<evidence type="ECO:0000313" key="36">
    <source>
        <dbReference type="EMBL" id="RMX51420.1"/>
    </source>
</evidence>
<dbReference type="OrthoDB" id="5841748at2759"/>
<keyword evidence="7" id="KW-0121">Carboxypeptidase</keyword>
<evidence type="ECO:0000259" key="35">
    <source>
        <dbReference type="Pfam" id="PF04389"/>
    </source>
</evidence>
<feature type="domain" description="PA" evidence="33">
    <location>
        <begin position="201"/>
        <end position="287"/>
    </location>
</feature>
<dbReference type="SUPFAM" id="SSF52025">
    <property type="entry name" value="PA domain"/>
    <property type="match status" value="1"/>
</dbReference>
<dbReference type="InterPro" id="IPR003137">
    <property type="entry name" value="PA_domain"/>
</dbReference>
<evidence type="ECO:0000256" key="14">
    <source>
        <dbReference type="ARBA" id="ARBA00022968"/>
    </source>
</evidence>
<evidence type="ECO:0000256" key="21">
    <source>
        <dbReference type="ARBA" id="ARBA00054055"/>
    </source>
</evidence>
<feature type="domain" description="Peptidase M28" evidence="35">
    <location>
        <begin position="383"/>
        <end position="587"/>
    </location>
</feature>
<keyword evidence="16" id="KW-0224">Dipeptidase</keyword>